<feature type="transmembrane region" description="Helical" evidence="2">
    <location>
        <begin position="16"/>
        <end position="38"/>
    </location>
</feature>
<keyword evidence="2" id="KW-1133">Transmembrane helix</keyword>
<feature type="compositionally biased region" description="Low complexity" evidence="1">
    <location>
        <begin position="369"/>
        <end position="381"/>
    </location>
</feature>
<feature type="region of interest" description="Disordered" evidence="1">
    <location>
        <begin position="233"/>
        <end position="255"/>
    </location>
</feature>
<gene>
    <name evidence="3" type="ORF">BDZ85DRAFT_294841</name>
</gene>
<evidence type="ECO:0000313" key="3">
    <source>
        <dbReference type="EMBL" id="KAF2225028.1"/>
    </source>
</evidence>
<evidence type="ECO:0000313" key="4">
    <source>
        <dbReference type="Proteomes" id="UP000799538"/>
    </source>
</evidence>
<evidence type="ECO:0000256" key="2">
    <source>
        <dbReference type="SAM" id="Phobius"/>
    </source>
</evidence>
<accession>A0A6A6GH66</accession>
<dbReference type="EMBL" id="ML992504">
    <property type="protein sequence ID" value="KAF2225028.1"/>
    <property type="molecule type" value="Genomic_DNA"/>
</dbReference>
<dbReference type="Proteomes" id="UP000799538">
    <property type="component" value="Unassembled WGS sequence"/>
</dbReference>
<dbReference type="AlphaFoldDB" id="A0A6A6GH66"/>
<protein>
    <submittedName>
        <fullName evidence="3">Uncharacterized protein</fullName>
    </submittedName>
</protein>
<dbReference type="OrthoDB" id="5352400at2759"/>
<feature type="compositionally biased region" description="Basic and acidic residues" evidence="1">
    <location>
        <begin position="431"/>
        <end position="456"/>
    </location>
</feature>
<feature type="transmembrane region" description="Helical" evidence="2">
    <location>
        <begin position="78"/>
        <end position="99"/>
    </location>
</feature>
<feature type="compositionally biased region" description="Polar residues" evidence="1">
    <location>
        <begin position="413"/>
        <end position="430"/>
    </location>
</feature>
<feature type="transmembrane region" description="Helical" evidence="2">
    <location>
        <begin position="111"/>
        <end position="132"/>
    </location>
</feature>
<keyword evidence="4" id="KW-1185">Reference proteome</keyword>
<keyword evidence="2" id="KW-0812">Transmembrane</keyword>
<feature type="transmembrane region" description="Helical" evidence="2">
    <location>
        <begin position="174"/>
        <end position="198"/>
    </location>
</feature>
<proteinExistence type="predicted"/>
<evidence type="ECO:0000256" key="1">
    <source>
        <dbReference type="SAM" id="MobiDB-lite"/>
    </source>
</evidence>
<feature type="compositionally biased region" description="Polar residues" evidence="1">
    <location>
        <begin position="238"/>
        <end position="247"/>
    </location>
</feature>
<reference evidence="4" key="1">
    <citation type="journal article" date="2020" name="Stud. Mycol.">
        <title>101 Dothideomycetes genomes: A test case for predicting lifestyles and emergence of pathogens.</title>
        <authorList>
            <person name="Haridas S."/>
            <person name="Albert R."/>
            <person name="Binder M."/>
            <person name="Bloem J."/>
            <person name="LaButti K."/>
            <person name="Salamov A."/>
            <person name="Andreopoulos B."/>
            <person name="Baker S."/>
            <person name="Barry K."/>
            <person name="Bills G."/>
            <person name="Bluhm B."/>
            <person name="Cannon C."/>
            <person name="Castanera R."/>
            <person name="Culley D."/>
            <person name="Daum C."/>
            <person name="Ezra D."/>
            <person name="Gonzalez J."/>
            <person name="Henrissat B."/>
            <person name="Kuo A."/>
            <person name="Liang C."/>
            <person name="Lipzen A."/>
            <person name="Lutzoni F."/>
            <person name="Magnuson J."/>
            <person name="Mondo S."/>
            <person name="Nolan M."/>
            <person name="Ohm R."/>
            <person name="Pangilinan J."/>
            <person name="Park H.-J."/>
            <person name="Ramirez L."/>
            <person name="Alfaro M."/>
            <person name="Sun H."/>
            <person name="Tritt A."/>
            <person name="Yoshinaga Y."/>
            <person name="Zwiers L.-H."/>
            <person name="Turgeon B."/>
            <person name="Goodwin S."/>
            <person name="Spatafora J."/>
            <person name="Crous P."/>
            <person name="Grigoriev I."/>
        </authorList>
    </citation>
    <scope>NUCLEOTIDE SEQUENCE [LARGE SCALE GENOMIC DNA]</scope>
    <source>
        <strain evidence="4">CECT 20119</strain>
    </source>
</reference>
<organism evidence="3 4">
    <name type="scientific">Elsinoe ampelina</name>
    <dbReference type="NCBI Taxonomy" id="302913"/>
    <lineage>
        <taxon>Eukaryota</taxon>
        <taxon>Fungi</taxon>
        <taxon>Dikarya</taxon>
        <taxon>Ascomycota</taxon>
        <taxon>Pezizomycotina</taxon>
        <taxon>Dothideomycetes</taxon>
        <taxon>Dothideomycetidae</taxon>
        <taxon>Myriangiales</taxon>
        <taxon>Elsinoaceae</taxon>
        <taxon>Elsinoe</taxon>
    </lineage>
</organism>
<feature type="region of interest" description="Disordered" evidence="1">
    <location>
        <begin position="275"/>
        <end position="321"/>
    </location>
</feature>
<sequence length="566" mass="62529">MGNRILVARQWRFPKVVIAFFGVELCLTVAALALFGIADPNLYRTKLWLDGALNGFNSHPEQVLYAYANHEKPVIPLVWSQLITTFNLVISILSTFLLLVKSVMFVMKTWVPLLSLLMHMILTALYAFSTYAQLSSDKSDPFGRIQNGPPWYITKSCDVVHDKHNYGYCRQAKASLGVTVAMVGILFIQIILASLSIVPSTMEKQLRGHHDDEDSDDEHQHGEVVMYAPEKPVENPFYSPQTPSQAHPYSPLPQKQPIHYQQETDYEMANLATKAHLESQRQSQQFPSTYTSPPHLSTNPQPTPQPLQSHAPSRPTSHVPHSFTTNLLHQYIQRSPARAITTSEPTPPFSREDATSRPASTIFDPPPTAATAAAAAAAAPTPRTAAFNRLVGRSATNAEKAPPRPKPSKRGLSFSSTNGKGENLEKQQQQHPKETRKQRKERAAREKEAERKRQVERYFALQKAGPPGTRWEGAWEGLASPQVTTAGDQGRVQGQGGGGDEGRGYFVGRGRGQGQGRGQGRGQGYAQGGYGQERVTAQEYITGRPEGEVRGCGQRGGLPFRERYGS</sequence>
<feature type="region of interest" description="Disordered" evidence="1">
    <location>
        <begin position="337"/>
        <end position="381"/>
    </location>
</feature>
<keyword evidence="2" id="KW-0472">Membrane</keyword>
<name>A0A6A6GH66_9PEZI</name>
<feature type="compositionally biased region" description="Polar residues" evidence="1">
    <location>
        <begin position="280"/>
        <end position="316"/>
    </location>
</feature>
<feature type="region of interest" description="Disordered" evidence="1">
    <location>
        <begin position="393"/>
        <end position="566"/>
    </location>
</feature>
<feature type="compositionally biased region" description="Gly residues" evidence="1">
    <location>
        <begin position="493"/>
        <end position="531"/>
    </location>
</feature>